<dbReference type="Pfam" id="PF00072">
    <property type="entry name" value="Response_reg"/>
    <property type="match status" value="1"/>
</dbReference>
<keyword evidence="7" id="KW-1185">Reference proteome</keyword>
<dbReference type="PROSITE" id="PS00676">
    <property type="entry name" value="SIGMA54_INTERACT_2"/>
    <property type="match status" value="1"/>
</dbReference>
<dbReference type="PROSITE" id="PS50110">
    <property type="entry name" value="RESPONSE_REGULATORY"/>
    <property type="match status" value="1"/>
</dbReference>
<dbReference type="InterPro" id="IPR003593">
    <property type="entry name" value="AAA+_ATPase"/>
</dbReference>
<dbReference type="InterPro" id="IPR001789">
    <property type="entry name" value="Sig_transdc_resp-reg_receiver"/>
</dbReference>
<dbReference type="FunFam" id="3.40.50.300:FF:000006">
    <property type="entry name" value="DNA-binding transcriptional regulator NtrC"/>
    <property type="match status" value="1"/>
</dbReference>
<evidence type="ECO:0000259" key="4">
    <source>
        <dbReference type="PROSITE" id="PS50045"/>
    </source>
</evidence>
<dbReference type="CDD" id="cd00009">
    <property type="entry name" value="AAA"/>
    <property type="match status" value="1"/>
</dbReference>
<feature type="domain" description="Sigma-54 factor interaction" evidence="4">
    <location>
        <begin position="135"/>
        <end position="356"/>
    </location>
</feature>
<dbReference type="Pfam" id="PF00158">
    <property type="entry name" value="Sigma54_activat"/>
    <property type="match status" value="1"/>
</dbReference>
<evidence type="ECO:0000256" key="1">
    <source>
        <dbReference type="ARBA" id="ARBA00022741"/>
    </source>
</evidence>
<evidence type="ECO:0000256" key="3">
    <source>
        <dbReference type="PROSITE-ProRule" id="PRU00169"/>
    </source>
</evidence>
<dbReference type="SMART" id="SM00382">
    <property type="entry name" value="AAA"/>
    <property type="match status" value="1"/>
</dbReference>
<dbReference type="Gene3D" id="3.40.50.300">
    <property type="entry name" value="P-loop containing nucleotide triphosphate hydrolases"/>
    <property type="match status" value="1"/>
</dbReference>
<keyword evidence="1" id="KW-0547">Nucleotide-binding</keyword>
<dbReference type="SMART" id="SM00448">
    <property type="entry name" value="REC"/>
    <property type="match status" value="1"/>
</dbReference>
<dbReference type="InterPro" id="IPR058031">
    <property type="entry name" value="AAA_lid_NorR"/>
</dbReference>
<dbReference type="KEGG" id="scd:Spica_0236"/>
<dbReference type="OrthoDB" id="9803970at2"/>
<name>F8EYH2_GRAC1</name>
<dbReference type="PANTHER" id="PTHR32071">
    <property type="entry name" value="TRANSCRIPTIONAL REGULATORY PROTEIN"/>
    <property type="match status" value="1"/>
</dbReference>
<organism evidence="6 7">
    <name type="scientific">Gracilinema caldarium (strain ATCC 51460 / DSM 7334 / H1)</name>
    <name type="common">Treponema caldarium</name>
    <dbReference type="NCBI Taxonomy" id="744872"/>
    <lineage>
        <taxon>Bacteria</taxon>
        <taxon>Pseudomonadati</taxon>
        <taxon>Spirochaetota</taxon>
        <taxon>Spirochaetia</taxon>
        <taxon>Spirochaetales</taxon>
        <taxon>Breznakiellaceae</taxon>
        <taxon>Gracilinema</taxon>
    </lineage>
</organism>
<evidence type="ECO:0000256" key="2">
    <source>
        <dbReference type="ARBA" id="ARBA00022840"/>
    </source>
</evidence>
<dbReference type="InterPro" id="IPR027417">
    <property type="entry name" value="P-loop_NTPase"/>
</dbReference>
<evidence type="ECO:0000259" key="5">
    <source>
        <dbReference type="PROSITE" id="PS50110"/>
    </source>
</evidence>
<protein>
    <submittedName>
        <fullName evidence="6">Two component, sigma54 specific, transcriptional regulator</fullName>
    </submittedName>
</protein>
<keyword evidence="3" id="KW-0597">Phosphoprotein</keyword>
<feature type="domain" description="Response regulatory" evidence="5">
    <location>
        <begin position="3"/>
        <end position="116"/>
    </location>
</feature>
<dbReference type="Gene3D" id="3.40.50.2300">
    <property type="match status" value="1"/>
</dbReference>
<dbReference type="PROSITE" id="PS00675">
    <property type="entry name" value="SIGMA54_INTERACT_1"/>
    <property type="match status" value="1"/>
</dbReference>
<dbReference type="SUPFAM" id="SSF52540">
    <property type="entry name" value="P-loop containing nucleoside triphosphate hydrolases"/>
    <property type="match status" value="1"/>
</dbReference>
<dbReference type="eggNOG" id="COG2204">
    <property type="taxonomic scope" value="Bacteria"/>
</dbReference>
<dbReference type="CDD" id="cd00156">
    <property type="entry name" value="REC"/>
    <property type="match status" value="1"/>
</dbReference>
<accession>F8EYH2</accession>
<dbReference type="InterPro" id="IPR025662">
    <property type="entry name" value="Sigma_54_int_dom_ATP-bd_1"/>
</dbReference>
<dbReference type="InterPro" id="IPR002078">
    <property type="entry name" value="Sigma_54_int"/>
</dbReference>
<dbReference type="RefSeq" id="WP_013967717.1">
    <property type="nucleotide sequence ID" value="NC_015732.1"/>
</dbReference>
<keyword evidence="2" id="KW-0067">ATP-binding</keyword>
<evidence type="ECO:0000313" key="7">
    <source>
        <dbReference type="Proteomes" id="UP000000503"/>
    </source>
</evidence>
<evidence type="ECO:0000313" key="6">
    <source>
        <dbReference type="EMBL" id="AEJ18404.1"/>
    </source>
</evidence>
<dbReference type="STRING" id="744872.Spica_0236"/>
<dbReference type="GO" id="GO:0005524">
    <property type="term" value="F:ATP binding"/>
    <property type="evidence" value="ECO:0007669"/>
    <property type="project" value="UniProtKB-KW"/>
</dbReference>
<dbReference type="HOGENOM" id="CLU_000445_0_6_12"/>
<dbReference type="Proteomes" id="UP000000503">
    <property type="component" value="Chromosome"/>
</dbReference>
<dbReference type="InterPro" id="IPR011006">
    <property type="entry name" value="CheY-like_superfamily"/>
</dbReference>
<gene>
    <name evidence="6" type="ordered locus">Spica_0236</name>
</gene>
<dbReference type="GO" id="GO:0006355">
    <property type="term" value="P:regulation of DNA-templated transcription"/>
    <property type="evidence" value="ECO:0007669"/>
    <property type="project" value="InterPro"/>
</dbReference>
<dbReference type="Pfam" id="PF25601">
    <property type="entry name" value="AAA_lid_14"/>
    <property type="match status" value="1"/>
</dbReference>
<proteinExistence type="predicted"/>
<dbReference type="AlphaFoldDB" id="F8EYH2"/>
<dbReference type="PROSITE" id="PS50045">
    <property type="entry name" value="SIGMA54_INTERACT_4"/>
    <property type="match status" value="1"/>
</dbReference>
<dbReference type="InterPro" id="IPR025943">
    <property type="entry name" value="Sigma_54_int_dom_ATP-bd_2"/>
</dbReference>
<feature type="modified residue" description="4-aspartylphosphate" evidence="3">
    <location>
        <position position="51"/>
    </location>
</feature>
<sequence length="371" mass="41740">MYSVLCIDDAEEQLQMLTLQLIDTYHVITCQKPQNAIAQITKHQPAAVILDLHMPKINGFKLLSDITGLYNPPPVLILSGHTEPLFVVRSLHLGARDFLSKPYTSTMLRYRLTKIITESPIFKTAHHQPLSHSLFIGNSKPIETLKLEIQTFANSNLPILIYGESGTGKDLVAREIHYRSPRNKGPYIVRNMGAIPPTLIESELFGCDEGAFTDAKPHAGCFEQANGGTLFLDEIAEASPTAQAALLRVIEDGYIQHLGGKTIHEVSFRLISATNKNLDSLISEKQFRSDLKYRLEGITLTIPPLRERKEDIPILTSYFVPSHEHEIANETIEKLCEYNWPGNVRQLRMCLERAKLLAGPESTIRPEHIRF</sequence>
<dbReference type="GO" id="GO:0000160">
    <property type="term" value="P:phosphorelay signal transduction system"/>
    <property type="evidence" value="ECO:0007669"/>
    <property type="project" value="InterPro"/>
</dbReference>
<dbReference type="SUPFAM" id="SSF52172">
    <property type="entry name" value="CheY-like"/>
    <property type="match status" value="1"/>
</dbReference>
<dbReference type="Gene3D" id="1.10.8.60">
    <property type="match status" value="1"/>
</dbReference>
<reference evidence="7" key="1">
    <citation type="journal article" date="2013" name="Stand. Genomic Sci.">
        <title>Genome sequence of the thermophilic fresh-water bacterium Spirochaeta caldaria type strain (H1(T)), reclassification of Spirochaeta caldaria, Spirochaeta stenostrepta, and Spirochaeta zuelzerae in the genus Treponema as Treponema caldaria comb. nov., Treponema stenostrepta comb. nov., and Treponema zuelzerae comb. nov., and emendation of the genus Treponema.</title>
        <authorList>
            <person name="Abt B."/>
            <person name="Goker M."/>
            <person name="Scheuner C."/>
            <person name="Han C."/>
            <person name="Lu M."/>
            <person name="Misra M."/>
            <person name="Lapidus A."/>
            <person name="Nolan M."/>
            <person name="Lucas S."/>
            <person name="Hammon N."/>
            <person name="Deshpande S."/>
            <person name="Cheng J.F."/>
            <person name="Tapia R."/>
            <person name="Goodwin L.A."/>
            <person name="Pitluck S."/>
            <person name="Liolios K."/>
            <person name="Pagani I."/>
            <person name="Ivanova N."/>
            <person name="Mavromatis K."/>
            <person name="Mikhailova N."/>
            <person name="Huntemann M."/>
            <person name="Pati A."/>
            <person name="Chen A."/>
            <person name="Palaniappan K."/>
            <person name="Land M."/>
            <person name="Hauser L."/>
            <person name="Jeffries C.D."/>
            <person name="Rohde M."/>
            <person name="Spring S."/>
            <person name="Gronow S."/>
            <person name="Detter J.C."/>
            <person name="Bristow J."/>
            <person name="Eisen J.A."/>
            <person name="Markowitz V."/>
            <person name="Hugenholtz P."/>
            <person name="Kyrpides N.C."/>
            <person name="Woyke T."/>
            <person name="Klenk H.P."/>
        </authorList>
    </citation>
    <scope>NUCLEOTIDE SEQUENCE</scope>
    <source>
        <strain evidence="7">ATCC 51460 / DSM 7334 / H1</strain>
    </source>
</reference>
<dbReference type="EMBL" id="CP002868">
    <property type="protein sequence ID" value="AEJ18404.1"/>
    <property type="molecule type" value="Genomic_DNA"/>
</dbReference>